<name>A0A9Q1K424_9CARY</name>
<comment type="caution">
    <text evidence="1">The sequence shown here is derived from an EMBL/GenBank/DDBJ whole genome shotgun (WGS) entry which is preliminary data.</text>
</comment>
<dbReference type="Proteomes" id="UP001153076">
    <property type="component" value="Unassembled WGS sequence"/>
</dbReference>
<evidence type="ECO:0000313" key="2">
    <source>
        <dbReference type="Proteomes" id="UP001153076"/>
    </source>
</evidence>
<reference evidence="1" key="1">
    <citation type="submission" date="2022-04" db="EMBL/GenBank/DDBJ databases">
        <title>Carnegiea gigantea Genome sequencing and assembly v2.</title>
        <authorList>
            <person name="Copetti D."/>
            <person name="Sanderson M.J."/>
            <person name="Burquez A."/>
            <person name="Wojciechowski M.F."/>
        </authorList>
    </citation>
    <scope>NUCLEOTIDE SEQUENCE</scope>
    <source>
        <strain evidence="1">SGP5-SGP5p</strain>
        <tissue evidence="1">Aerial part</tissue>
    </source>
</reference>
<gene>
    <name evidence="1" type="ORF">Cgig2_030956</name>
</gene>
<organism evidence="1 2">
    <name type="scientific">Carnegiea gigantea</name>
    <dbReference type="NCBI Taxonomy" id="171969"/>
    <lineage>
        <taxon>Eukaryota</taxon>
        <taxon>Viridiplantae</taxon>
        <taxon>Streptophyta</taxon>
        <taxon>Embryophyta</taxon>
        <taxon>Tracheophyta</taxon>
        <taxon>Spermatophyta</taxon>
        <taxon>Magnoliopsida</taxon>
        <taxon>eudicotyledons</taxon>
        <taxon>Gunneridae</taxon>
        <taxon>Pentapetalae</taxon>
        <taxon>Caryophyllales</taxon>
        <taxon>Cactineae</taxon>
        <taxon>Cactaceae</taxon>
        <taxon>Cactoideae</taxon>
        <taxon>Echinocereeae</taxon>
        <taxon>Carnegiea</taxon>
    </lineage>
</organism>
<proteinExistence type="predicted"/>
<evidence type="ECO:0000313" key="1">
    <source>
        <dbReference type="EMBL" id="KAJ8436444.1"/>
    </source>
</evidence>
<protein>
    <submittedName>
        <fullName evidence="1">Uncharacterized protein</fullName>
    </submittedName>
</protein>
<dbReference type="EMBL" id="JAKOGI010000343">
    <property type="protein sequence ID" value="KAJ8436444.1"/>
    <property type="molecule type" value="Genomic_DNA"/>
</dbReference>
<sequence>MGIGASKCMIFSKPQPIIYMEVAYIEPYNSKIEKKIVKIGSESYQVEAGRRELKGLEQGSSHTERSCMQEQLGYKEGNNSEYDEQAQTLEVEMVKVGPHGEEPLTMASNAESSGGASSLVALPEQGCKTEIGDTCDVNFDRVSVCASSTLTSTIGAEDRKDIDPTASSASLIMGDDSSLDRSVDVVFHLSRKAKEMFLARTLRLSHSYYESIMQGAIGESYNSRTMT</sequence>
<keyword evidence="2" id="KW-1185">Reference proteome</keyword>
<dbReference type="AlphaFoldDB" id="A0A9Q1K424"/>
<accession>A0A9Q1K424</accession>